<dbReference type="CDD" id="cd18808">
    <property type="entry name" value="SF1_C_Upf1"/>
    <property type="match status" value="1"/>
</dbReference>
<dbReference type="PANTHER" id="PTHR10887">
    <property type="entry name" value="DNA2/NAM7 HELICASE FAMILY"/>
    <property type="match status" value="1"/>
</dbReference>
<dbReference type="Gene3D" id="3.40.50.300">
    <property type="entry name" value="P-loop containing nucleotide triphosphate hydrolases"/>
    <property type="match status" value="1"/>
</dbReference>
<dbReference type="Pfam" id="PF13087">
    <property type="entry name" value="AAA_12"/>
    <property type="match status" value="1"/>
</dbReference>
<keyword evidence="3" id="KW-1185">Reference proteome</keyword>
<organism evidence="2 3">
    <name type="scientific">Goodea atripinnis</name>
    <dbReference type="NCBI Taxonomy" id="208336"/>
    <lineage>
        <taxon>Eukaryota</taxon>
        <taxon>Metazoa</taxon>
        <taxon>Chordata</taxon>
        <taxon>Craniata</taxon>
        <taxon>Vertebrata</taxon>
        <taxon>Euteleostomi</taxon>
        <taxon>Actinopterygii</taxon>
        <taxon>Neopterygii</taxon>
        <taxon>Teleostei</taxon>
        <taxon>Neoteleostei</taxon>
        <taxon>Acanthomorphata</taxon>
        <taxon>Ovalentaria</taxon>
        <taxon>Atherinomorphae</taxon>
        <taxon>Cyprinodontiformes</taxon>
        <taxon>Goodeidae</taxon>
        <taxon>Goodea</taxon>
    </lineage>
</organism>
<evidence type="ECO:0000313" key="2">
    <source>
        <dbReference type="EMBL" id="MEQ2163130.1"/>
    </source>
</evidence>
<dbReference type="Proteomes" id="UP001476798">
    <property type="component" value="Unassembled WGS sequence"/>
</dbReference>
<gene>
    <name evidence="2" type="ORF">GOODEAATRI_027070</name>
</gene>
<dbReference type="PANTHER" id="PTHR10887:SF365">
    <property type="entry name" value="HELICASE WITH ZINC FINGER DOMAIN-RELATED"/>
    <property type="match status" value="1"/>
</dbReference>
<name>A0ABV0MVI0_9TELE</name>
<dbReference type="EMBL" id="JAHRIO010013473">
    <property type="protein sequence ID" value="MEQ2163130.1"/>
    <property type="molecule type" value="Genomic_DNA"/>
</dbReference>
<sequence>VFEIVERVEELRKKWPVAWGKLDEGSIGVVSPYADQVFRIRAELRKKRMHEVSVERVLNVQGKQFRVLFLSTVRTRYTCKHKQTAIKRKEQLVEDSTEDLDYGFLSNYKLLNTAITRAQSLVAVVGDPIALCSVGRCR</sequence>
<dbReference type="InterPro" id="IPR027417">
    <property type="entry name" value="P-loop_NTPase"/>
</dbReference>
<proteinExistence type="predicted"/>
<reference evidence="2 3" key="1">
    <citation type="submission" date="2021-06" db="EMBL/GenBank/DDBJ databases">
        <authorList>
            <person name="Palmer J.M."/>
        </authorList>
    </citation>
    <scope>NUCLEOTIDE SEQUENCE [LARGE SCALE GENOMIC DNA]</scope>
    <source>
        <strain evidence="2 3">GA_2019</strain>
        <tissue evidence="2">Muscle</tissue>
    </source>
</reference>
<feature type="non-terminal residue" evidence="2">
    <location>
        <position position="1"/>
    </location>
</feature>
<protein>
    <recommendedName>
        <fullName evidence="1">DNA2/NAM7 helicase-like C-terminal domain-containing protein</fullName>
    </recommendedName>
</protein>
<accession>A0ABV0MVI0</accession>
<dbReference type="InterPro" id="IPR045055">
    <property type="entry name" value="DNA2/NAM7-like"/>
</dbReference>
<evidence type="ECO:0000259" key="1">
    <source>
        <dbReference type="Pfam" id="PF13087"/>
    </source>
</evidence>
<feature type="domain" description="DNA2/NAM7 helicase-like C-terminal" evidence="1">
    <location>
        <begin position="4"/>
        <end position="127"/>
    </location>
</feature>
<dbReference type="InterPro" id="IPR047187">
    <property type="entry name" value="SF1_C_Upf1"/>
</dbReference>
<comment type="caution">
    <text evidence="2">The sequence shown here is derived from an EMBL/GenBank/DDBJ whole genome shotgun (WGS) entry which is preliminary data.</text>
</comment>
<dbReference type="SUPFAM" id="SSF52540">
    <property type="entry name" value="P-loop containing nucleoside triphosphate hydrolases"/>
    <property type="match status" value="1"/>
</dbReference>
<dbReference type="InterPro" id="IPR041679">
    <property type="entry name" value="DNA2/NAM7-like_C"/>
</dbReference>
<evidence type="ECO:0000313" key="3">
    <source>
        <dbReference type="Proteomes" id="UP001476798"/>
    </source>
</evidence>